<dbReference type="Pfam" id="PF03237">
    <property type="entry name" value="Terminase_6N"/>
    <property type="match status" value="1"/>
</dbReference>
<gene>
    <name evidence="1" type="ordered locus">Plabr_0217</name>
</gene>
<dbReference type="RefSeq" id="WP_013626590.1">
    <property type="nucleotide sequence ID" value="NC_015174.1"/>
</dbReference>
<dbReference type="OrthoDB" id="257361at2"/>
<dbReference type="STRING" id="756272.Plabr_0217"/>
<dbReference type="HOGENOM" id="CLU_589095_0_0_0"/>
<dbReference type="Proteomes" id="UP000006860">
    <property type="component" value="Chromosome"/>
</dbReference>
<dbReference type="Gene3D" id="3.30.420.240">
    <property type="match status" value="1"/>
</dbReference>
<evidence type="ECO:0000313" key="2">
    <source>
        <dbReference type="Proteomes" id="UP000006860"/>
    </source>
</evidence>
<proteinExistence type="predicted"/>
<evidence type="ECO:0000313" key="1">
    <source>
        <dbReference type="EMBL" id="ADY57846.1"/>
    </source>
</evidence>
<reference evidence="2" key="1">
    <citation type="submission" date="2011-02" db="EMBL/GenBank/DDBJ databases">
        <title>The complete genome of Planctomyces brasiliensis DSM 5305.</title>
        <authorList>
            <person name="Lucas S."/>
            <person name="Copeland A."/>
            <person name="Lapidus A."/>
            <person name="Bruce D."/>
            <person name="Goodwin L."/>
            <person name="Pitluck S."/>
            <person name="Kyrpides N."/>
            <person name="Mavromatis K."/>
            <person name="Pagani I."/>
            <person name="Ivanova N."/>
            <person name="Ovchinnikova G."/>
            <person name="Lu M."/>
            <person name="Detter J.C."/>
            <person name="Han C."/>
            <person name="Land M."/>
            <person name="Hauser L."/>
            <person name="Markowitz V."/>
            <person name="Cheng J.-F."/>
            <person name="Hugenholtz P."/>
            <person name="Woyke T."/>
            <person name="Wu D."/>
            <person name="Tindall B."/>
            <person name="Pomrenke H.G."/>
            <person name="Brambilla E."/>
            <person name="Klenk H.-P."/>
            <person name="Eisen J.A."/>
        </authorList>
    </citation>
    <scope>NUCLEOTIDE SEQUENCE [LARGE SCALE GENOMIC DNA]</scope>
    <source>
        <strain evidence="2">ATCC 49424 / DSM 5305 / JCM 21570 / NBRC 103401 / IFAM 1448</strain>
    </source>
</reference>
<dbReference type="KEGG" id="pbs:Plabr_0217"/>
<name>F0SNL2_RUBBR</name>
<protein>
    <submittedName>
        <fullName evidence="1">Phage uncharacterized protein</fullName>
    </submittedName>
</protein>
<dbReference type="EMBL" id="CP002546">
    <property type="protein sequence ID" value="ADY57846.1"/>
    <property type="molecule type" value="Genomic_DNA"/>
</dbReference>
<dbReference type="AlphaFoldDB" id="F0SNL2"/>
<dbReference type="Gene3D" id="3.40.50.300">
    <property type="entry name" value="P-loop containing nucleotide triphosphate hydrolases"/>
    <property type="match status" value="1"/>
</dbReference>
<accession>F0SNL2</accession>
<keyword evidence="2" id="KW-1185">Reference proteome</keyword>
<sequence length="464" mass="52531">MQFLKPQPGPQEQFLATSADIALYGGAAGGGKTFALLLEALRYVGVRGYRGAVFRRTYPEITNAGGLWDESLKMYSQLDTDASVGNLRHTFPSGAEVQFYACQYLSDLFKFHGSQFLFLGFDELSHFLIQQFFYLISRNRSTAGPRPYIRGTTNPDASSWLVTGPGGWGTGFISWWIDPETGYAIPERSGVIRYFVRVDDLVHWADTPRELIEKFGPEMEPKSVTFIGADVTDNKILLEKDPGYVANLKAQSHIDQERLLRGNWKIQNNEGAYWEHNPEYFDQHLWCESWPDRFEVSAIAVDPSLGLSDKADPSAIVFVGLSGGLFYVDADIQVRTTEQLADDVVNFYLEHRPDVIGCEQNGFQRLMGLQFYEACQRRGIPPISFAELENSVNKEVRIKRLGPPLAEKRFRFRQTTGCQTLFTQLRSFGIKNAHDDGPDCMEMSRRLLFEMAAQSHVYDEGMVL</sequence>
<organism evidence="1 2">
    <name type="scientific">Rubinisphaera brasiliensis (strain ATCC 49424 / DSM 5305 / JCM 21570 / IAM 15109 / NBRC 103401 / IFAM 1448)</name>
    <name type="common">Planctomyces brasiliensis</name>
    <dbReference type="NCBI Taxonomy" id="756272"/>
    <lineage>
        <taxon>Bacteria</taxon>
        <taxon>Pseudomonadati</taxon>
        <taxon>Planctomycetota</taxon>
        <taxon>Planctomycetia</taxon>
        <taxon>Planctomycetales</taxon>
        <taxon>Planctomycetaceae</taxon>
        <taxon>Rubinisphaera</taxon>
    </lineage>
</organism>
<dbReference type="eggNOG" id="COG1088">
    <property type="taxonomic scope" value="Bacteria"/>
</dbReference>
<dbReference type="InterPro" id="IPR027417">
    <property type="entry name" value="P-loop_NTPase"/>
</dbReference>